<feature type="region of interest" description="Disordered" evidence="1">
    <location>
        <begin position="1"/>
        <end position="40"/>
    </location>
</feature>
<dbReference type="STRING" id="1742973.COMA2_60129"/>
<organism evidence="2 3">
    <name type="scientific">Candidatus Nitrospira nitrificans</name>
    <dbReference type="NCBI Taxonomy" id="1742973"/>
    <lineage>
        <taxon>Bacteria</taxon>
        <taxon>Pseudomonadati</taxon>
        <taxon>Nitrospirota</taxon>
        <taxon>Nitrospiria</taxon>
        <taxon>Nitrospirales</taxon>
        <taxon>Nitrospiraceae</taxon>
        <taxon>Nitrospira</taxon>
    </lineage>
</organism>
<gene>
    <name evidence="2" type="ORF">COMA2_60129</name>
</gene>
<protein>
    <submittedName>
        <fullName evidence="2">Uncharacterized protein</fullName>
    </submittedName>
</protein>
<sequence length="55" mass="6204">MGSVRGGWPPLQEPGGRFQGRLGDGVRFKSHRPLQKRRETLSVKRKPFSLFLPTG</sequence>
<evidence type="ECO:0000256" key="1">
    <source>
        <dbReference type="SAM" id="MobiDB-lite"/>
    </source>
</evidence>
<keyword evidence="3" id="KW-1185">Reference proteome</keyword>
<proteinExistence type="predicted"/>
<evidence type="ECO:0000313" key="3">
    <source>
        <dbReference type="Proteomes" id="UP000198736"/>
    </source>
</evidence>
<evidence type="ECO:0000313" key="2">
    <source>
        <dbReference type="EMBL" id="CUS39049.1"/>
    </source>
</evidence>
<dbReference type="Proteomes" id="UP000198736">
    <property type="component" value="Unassembled WGS sequence"/>
</dbReference>
<dbReference type="EMBL" id="CZPZ01000033">
    <property type="protein sequence ID" value="CUS39049.1"/>
    <property type="molecule type" value="Genomic_DNA"/>
</dbReference>
<reference evidence="3" key="1">
    <citation type="submission" date="2015-10" db="EMBL/GenBank/DDBJ databases">
        <authorList>
            <person name="Luecker S."/>
            <person name="Luecker S."/>
        </authorList>
    </citation>
    <scope>NUCLEOTIDE SEQUENCE [LARGE SCALE GENOMIC DNA]</scope>
</reference>
<name>A0A0S4LQ28_9BACT</name>
<dbReference type="AlphaFoldDB" id="A0A0S4LQ28"/>
<accession>A0A0S4LQ28</accession>